<dbReference type="Proteomes" id="UP001163846">
    <property type="component" value="Unassembled WGS sequence"/>
</dbReference>
<feature type="compositionally biased region" description="Basic residues" evidence="1">
    <location>
        <begin position="94"/>
        <end position="105"/>
    </location>
</feature>
<protein>
    <submittedName>
        <fullName evidence="2">Uncharacterized protein</fullName>
    </submittedName>
</protein>
<dbReference type="AlphaFoldDB" id="A0AA38NYL0"/>
<feature type="compositionally biased region" description="Acidic residues" evidence="1">
    <location>
        <begin position="454"/>
        <end position="468"/>
    </location>
</feature>
<gene>
    <name evidence="2" type="ORF">F5878DRAFT_646370</name>
</gene>
<feature type="region of interest" description="Disordered" evidence="1">
    <location>
        <begin position="1"/>
        <end position="128"/>
    </location>
</feature>
<feature type="compositionally biased region" description="Basic and acidic residues" evidence="1">
    <location>
        <begin position="201"/>
        <end position="216"/>
    </location>
</feature>
<evidence type="ECO:0000313" key="2">
    <source>
        <dbReference type="EMBL" id="KAJ3832930.1"/>
    </source>
</evidence>
<feature type="region of interest" description="Disordered" evidence="1">
    <location>
        <begin position="197"/>
        <end position="218"/>
    </location>
</feature>
<accession>A0AA38NYL0</accession>
<feature type="compositionally biased region" description="Basic residues" evidence="1">
    <location>
        <begin position="30"/>
        <end position="40"/>
    </location>
</feature>
<comment type="caution">
    <text evidence="2">The sequence shown here is derived from an EMBL/GenBank/DDBJ whole genome shotgun (WGS) entry which is preliminary data.</text>
</comment>
<feature type="non-terminal residue" evidence="2">
    <location>
        <position position="514"/>
    </location>
</feature>
<name>A0AA38NYL0_9AGAR</name>
<sequence length="514" mass="58780">SNRRNTYQHSSTASSGENPPSPATNEVAPKRPRTAIKRKQINQPESENEDEDDDKDYAPLKHRRVEPAWSQKIYDLNGNEITSNTEFGVEIRQNKVKRRGKRGKKSAAPDPDSGSESNGESALQKVEAAHQQNHFWPGHFQDPIATKEKGLLQWEFHCKYAKLERTVKGKKPTFDDKPTLPRLNNLASHVKDYKSLKAKKEKGDLDNDSDGGKEPTDLPWTTGEALSLALLFRYLKVWYELPSDTMVRNQLAKIFAELHGKVVCEFSIVDFKPLDDKEHQGIYPGHAFAQGIRECGALHKMSYYLLTSRLFQDLLAALNEGNSIHYNVKNDQEQQELEMEVFGEGDDAQIPAETDADEVEADKALVDDLVNSSPLCKLSPHRVSAYLASRYFYFLPHSILFLTPLILNLHSLPQHHRTTKTATKNTRDNRRITEEEDEEEKRTTRRRRRRRQQEDDDEKREEEEEEEITTTSKQDNDNNDDDDSQADNGNDTMSGQRQQAMQTKTMSGQQQCGL</sequence>
<dbReference type="EMBL" id="MU806814">
    <property type="protein sequence ID" value="KAJ3832930.1"/>
    <property type="molecule type" value="Genomic_DNA"/>
</dbReference>
<evidence type="ECO:0000313" key="3">
    <source>
        <dbReference type="Proteomes" id="UP001163846"/>
    </source>
</evidence>
<keyword evidence="3" id="KW-1185">Reference proteome</keyword>
<feature type="compositionally biased region" description="Polar residues" evidence="1">
    <location>
        <begin position="492"/>
        <end position="514"/>
    </location>
</feature>
<feature type="compositionally biased region" description="Polar residues" evidence="1">
    <location>
        <begin position="1"/>
        <end position="18"/>
    </location>
</feature>
<proteinExistence type="predicted"/>
<feature type="compositionally biased region" description="Acidic residues" evidence="1">
    <location>
        <begin position="46"/>
        <end position="55"/>
    </location>
</feature>
<evidence type="ECO:0000256" key="1">
    <source>
        <dbReference type="SAM" id="MobiDB-lite"/>
    </source>
</evidence>
<organism evidence="2 3">
    <name type="scientific">Lentinula raphanica</name>
    <dbReference type="NCBI Taxonomy" id="153919"/>
    <lineage>
        <taxon>Eukaryota</taxon>
        <taxon>Fungi</taxon>
        <taxon>Dikarya</taxon>
        <taxon>Basidiomycota</taxon>
        <taxon>Agaricomycotina</taxon>
        <taxon>Agaricomycetes</taxon>
        <taxon>Agaricomycetidae</taxon>
        <taxon>Agaricales</taxon>
        <taxon>Marasmiineae</taxon>
        <taxon>Omphalotaceae</taxon>
        <taxon>Lentinula</taxon>
    </lineage>
</organism>
<reference evidence="2" key="1">
    <citation type="submission" date="2022-08" db="EMBL/GenBank/DDBJ databases">
        <authorList>
            <consortium name="DOE Joint Genome Institute"/>
            <person name="Min B."/>
            <person name="Riley R."/>
            <person name="Sierra-Patev S."/>
            <person name="Naranjo-Ortiz M."/>
            <person name="Looney B."/>
            <person name="Konkel Z."/>
            <person name="Slot J.C."/>
            <person name="Sakamoto Y."/>
            <person name="Steenwyk J.L."/>
            <person name="Rokas A."/>
            <person name="Carro J."/>
            <person name="Camarero S."/>
            <person name="Ferreira P."/>
            <person name="Molpeceres G."/>
            <person name="Ruiz-Duenas F.J."/>
            <person name="Serrano A."/>
            <person name="Henrissat B."/>
            <person name="Drula E."/>
            <person name="Hughes K.W."/>
            <person name="Mata J.L."/>
            <person name="Ishikawa N.K."/>
            <person name="Vargas-Isla R."/>
            <person name="Ushijima S."/>
            <person name="Smith C.A."/>
            <person name="Ahrendt S."/>
            <person name="Andreopoulos W."/>
            <person name="He G."/>
            <person name="Labutti K."/>
            <person name="Lipzen A."/>
            <person name="Ng V."/>
            <person name="Sandor L."/>
            <person name="Barry K."/>
            <person name="Martinez A.T."/>
            <person name="Xiao Y."/>
            <person name="Gibbons J.G."/>
            <person name="Terashima K."/>
            <person name="Hibbett D.S."/>
            <person name="Grigoriev I.V."/>
        </authorList>
    </citation>
    <scope>NUCLEOTIDE SEQUENCE</scope>
    <source>
        <strain evidence="2">TFB9207</strain>
    </source>
</reference>
<feature type="region of interest" description="Disordered" evidence="1">
    <location>
        <begin position="415"/>
        <end position="514"/>
    </location>
</feature>